<dbReference type="GO" id="GO:0004812">
    <property type="term" value="F:aminoacyl-tRNA ligase activity"/>
    <property type="evidence" value="ECO:0007669"/>
    <property type="project" value="UniProtKB-KW"/>
</dbReference>
<proteinExistence type="predicted"/>
<dbReference type="SUPFAM" id="SSF55486">
    <property type="entry name" value="Metalloproteases ('zincins'), catalytic domain"/>
    <property type="match status" value="1"/>
</dbReference>
<evidence type="ECO:0000313" key="6">
    <source>
        <dbReference type="EMBL" id="SUE35100.1"/>
    </source>
</evidence>
<dbReference type="Pfam" id="PF16313">
    <property type="entry name" value="DUF4953"/>
    <property type="match status" value="1"/>
</dbReference>
<dbReference type="STRING" id="880526.GCA_000427365_01475"/>
<feature type="region of interest" description="Disordered" evidence="1">
    <location>
        <begin position="33"/>
        <end position="64"/>
    </location>
</feature>
<dbReference type="Proteomes" id="UP000255233">
    <property type="component" value="Unassembled WGS sequence"/>
</dbReference>
<feature type="chain" id="PRO_5016796809" evidence="2">
    <location>
        <begin position="21"/>
        <end position="841"/>
    </location>
</feature>
<keyword evidence="6" id="KW-0030">Aminoacyl-tRNA synthetase</keyword>
<dbReference type="InterPro" id="IPR032534">
    <property type="entry name" value="EcxA_zinc-bd"/>
</dbReference>
<accession>A0A379MW51</accession>
<dbReference type="RefSeq" id="WP_051214425.1">
    <property type="nucleotide sequence ID" value="NZ_UGVL01000001.1"/>
</dbReference>
<sequence length="841" mass="94151">MNKIWIVALAAMIGTGPLGAAYGAESSAKAKTEQTAGRKAVKAKKSKRGKKSAADTTAKKPAPAKGSIEAVIKPGAKRTDGLFTVIEQEGKYYFLIPASLMGRDMLVVNRISKAAADMRQGFFGYAGDPIGENMIRLRQSPDGKKLFIENVSTREMPRDTAGDMYQAVVRSNMQPIVTSFEIKGTNKAKDSLLVDATDFIGGDTELTGFDNAYKLNLNIGGFQKDKSYIVGVKAFPENIEMKSARSYVITPKSSFPGYKPSPMPATYEINSSLILLPETPMQPRYFDPRVGFFTNDYIDYDKNPQGIKDIRMITRWRLEPKPEDMEAYKCGELVEPAKPIVFYIDPATPKKWVPYLIAGVNDWQAAFEQAGFKNAIVGKVAPTPEEDSTWSLEDARYSAIVYMPSNVANAMGPHVSDPRTGEILESHIHWYHNVMQLLRNWYMIQAAPSDTGARKMVFDDALMGDLIRFVSSHEVGHTLGLRHNYGSSAMTPVDSLRSASFLEKNGHTASIMDYARFNYVAQPEDHIRRELLYPRIGDYDKWAIEWGYRRFPDLTTPEAEADTLNKWIIARLQNPRLWFGTETNPNDPREQNEDLGDNQMKSNELGIKNLKFVLAGIPEWTRTSNEGYDNLEDLYKEVMMQFIRYNGHVAKWVGGIYETPRTVEQAGPVYAYVEKAKQKEAMAFLDRHLFTTPTWLIDENINGKIGTSGPEAILTVQRAGLNALLSTRVLLNLTKAESALGRNAYTVNDLFGDLNRSVWRELSTGAAPDVYRRGLQNLYVDRLIALLPKSGMPILSDVPARVTYELRTLQGRLKTASASDPAVKAHYQYLVKKIGDKLDPK</sequence>
<feature type="domain" description="EcxA zinc-binding" evidence="3">
    <location>
        <begin position="456"/>
        <end position="763"/>
    </location>
</feature>
<evidence type="ECO:0000313" key="7">
    <source>
        <dbReference type="Proteomes" id="UP000255233"/>
    </source>
</evidence>
<feature type="compositionally biased region" description="Basic residues" evidence="1">
    <location>
        <begin position="39"/>
        <end position="51"/>
    </location>
</feature>
<feature type="domain" description="DUF5117" evidence="4">
    <location>
        <begin position="127"/>
        <end position="321"/>
    </location>
</feature>
<dbReference type="PANTHER" id="PTHR38478">
    <property type="entry name" value="PEPTIDASE M1A AND M12B"/>
    <property type="match status" value="1"/>
</dbReference>
<feature type="compositionally biased region" description="Low complexity" evidence="1">
    <location>
        <begin position="54"/>
        <end position="64"/>
    </location>
</feature>
<keyword evidence="6" id="KW-0436">Ligase</keyword>
<evidence type="ECO:0000256" key="1">
    <source>
        <dbReference type="SAM" id="MobiDB-lite"/>
    </source>
</evidence>
<name>A0A379MW51_9BACT</name>
<dbReference type="InterPro" id="IPR034032">
    <property type="entry name" value="Zn_MMP-like_bac"/>
</dbReference>
<feature type="signal peptide" evidence="2">
    <location>
        <begin position="1"/>
        <end position="20"/>
    </location>
</feature>
<dbReference type="InterPro" id="IPR033413">
    <property type="entry name" value="DUF5117"/>
</dbReference>
<gene>
    <name evidence="6" type="ORF">NCTC11190_02345</name>
</gene>
<evidence type="ECO:0000259" key="5">
    <source>
        <dbReference type="Pfam" id="PF17162"/>
    </source>
</evidence>
<evidence type="ECO:0000256" key="2">
    <source>
        <dbReference type="SAM" id="SignalP"/>
    </source>
</evidence>
<feature type="domain" description="DUF5118" evidence="5">
    <location>
        <begin position="68"/>
        <end position="113"/>
    </location>
</feature>
<evidence type="ECO:0000259" key="4">
    <source>
        <dbReference type="Pfam" id="PF17148"/>
    </source>
</evidence>
<keyword evidence="7" id="KW-1185">Reference proteome</keyword>
<protein>
    <submittedName>
        <fullName evidence="6">Glutamyl- and glutaminyl-tRNA synthetases</fullName>
    </submittedName>
</protein>
<dbReference type="Gene3D" id="3.40.390.10">
    <property type="entry name" value="Collagenase (Catalytic Domain)"/>
    <property type="match status" value="1"/>
</dbReference>
<evidence type="ECO:0000259" key="3">
    <source>
        <dbReference type="Pfam" id="PF16313"/>
    </source>
</evidence>
<dbReference type="AlphaFoldDB" id="A0A379MW51"/>
<organism evidence="6 7">
    <name type="scientific">Rikenella microfusus</name>
    <dbReference type="NCBI Taxonomy" id="28139"/>
    <lineage>
        <taxon>Bacteria</taxon>
        <taxon>Pseudomonadati</taxon>
        <taxon>Bacteroidota</taxon>
        <taxon>Bacteroidia</taxon>
        <taxon>Bacteroidales</taxon>
        <taxon>Rikenellaceae</taxon>
        <taxon>Rikenella</taxon>
    </lineage>
</organism>
<dbReference type="GO" id="GO:0008237">
    <property type="term" value="F:metallopeptidase activity"/>
    <property type="evidence" value="ECO:0007669"/>
    <property type="project" value="InterPro"/>
</dbReference>
<dbReference type="CDD" id="cd04276">
    <property type="entry name" value="ZnMc_MMP_like_2"/>
    <property type="match status" value="1"/>
</dbReference>
<dbReference type="Pfam" id="PF17148">
    <property type="entry name" value="DUF5117"/>
    <property type="match status" value="1"/>
</dbReference>
<dbReference type="InterPro" id="IPR033428">
    <property type="entry name" value="DUF5118"/>
</dbReference>
<dbReference type="InterPro" id="IPR024079">
    <property type="entry name" value="MetalloPept_cat_dom_sf"/>
</dbReference>
<keyword evidence="2" id="KW-0732">Signal</keyword>
<dbReference type="PANTHER" id="PTHR38478:SF1">
    <property type="entry name" value="ZINC DEPENDENT METALLOPROTEASE DOMAIN LIPOPROTEIN"/>
    <property type="match status" value="1"/>
</dbReference>
<dbReference type="Pfam" id="PF17162">
    <property type="entry name" value="DUF5118"/>
    <property type="match status" value="1"/>
</dbReference>
<dbReference type="EMBL" id="UGVL01000001">
    <property type="protein sequence ID" value="SUE35100.1"/>
    <property type="molecule type" value="Genomic_DNA"/>
</dbReference>
<reference evidence="6 7" key="1">
    <citation type="submission" date="2018-06" db="EMBL/GenBank/DDBJ databases">
        <authorList>
            <consortium name="Pathogen Informatics"/>
            <person name="Doyle S."/>
        </authorList>
    </citation>
    <scope>NUCLEOTIDE SEQUENCE [LARGE SCALE GENOMIC DNA]</scope>
    <source>
        <strain evidence="6 7">NCTC11190</strain>
    </source>
</reference>